<dbReference type="EMBL" id="JBGOSP010000060">
    <property type="protein sequence ID" value="MFA3843425.1"/>
    <property type="molecule type" value="Genomic_DNA"/>
</dbReference>
<evidence type="ECO:0000256" key="2">
    <source>
        <dbReference type="SAM" id="SignalP"/>
    </source>
</evidence>
<keyword evidence="2" id="KW-0732">Signal</keyword>
<feature type="chain" id="PRO_5045454633" description="Secreted protein" evidence="2">
    <location>
        <begin position="24"/>
        <end position="459"/>
    </location>
</feature>
<evidence type="ECO:0000256" key="1">
    <source>
        <dbReference type="SAM" id="MobiDB-lite"/>
    </source>
</evidence>
<dbReference type="Proteomes" id="UP001571476">
    <property type="component" value="Unassembled WGS sequence"/>
</dbReference>
<proteinExistence type="predicted"/>
<reference evidence="3 4" key="1">
    <citation type="submission" date="2024-08" db="EMBL/GenBank/DDBJ databases">
        <title>Genome sequence of Streptomyces aureus CACIA-1.46HGO.</title>
        <authorList>
            <person name="Evangelista-Martinez Z."/>
        </authorList>
    </citation>
    <scope>NUCLEOTIDE SEQUENCE [LARGE SCALE GENOMIC DNA]</scope>
    <source>
        <strain evidence="3 4">CACIA-1.46HGO</strain>
    </source>
</reference>
<evidence type="ECO:0000313" key="4">
    <source>
        <dbReference type="Proteomes" id="UP001571476"/>
    </source>
</evidence>
<name>A0ABV4SYT6_9ACTN</name>
<accession>A0ABV4SYT6</accession>
<dbReference type="RefSeq" id="WP_372567253.1">
    <property type="nucleotide sequence ID" value="NZ_JBGOSP010000060.1"/>
</dbReference>
<keyword evidence="4" id="KW-1185">Reference proteome</keyword>
<feature type="signal peptide" evidence="2">
    <location>
        <begin position="1"/>
        <end position="23"/>
    </location>
</feature>
<comment type="caution">
    <text evidence="3">The sequence shown here is derived from an EMBL/GenBank/DDBJ whole genome shotgun (WGS) entry which is preliminary data.</text>
</comment>
<feature type="compositionally biased region" description="Polar residues" evidence="1">
    <location>
        <begin position="111"/>
        <end position="123"/>
    </location>
</feature>
<evidence type="ECO:0008006" key="5">
    <source>
        <dbReference type="Google" id="ProtNLM"/>
    </source>
</evidence>
<feature type="region of interest" description="Disordered" evidence="1">
    <location>
        <begin position="111"/>
        <end position="142"/>
    </location>
</feature>
<gene>
    <name evidence="3" type="ORF">ACEG43_46210</name>
</gene>
<protein>
    <recommendedName>
        <fullName evidence="5">Secreted protein</fullName>
    </recommendedName>
</protein>
<evidence type="ECO:0000313" key="3">
    <source>
        <dbReference type="EMBL" id="MFA3843425.1"/>
    </source>
</evidence>
<sequence length="459" mass="49591">MSRLLFKFTACAGSLALGIAALATVSPAASATARIDHSPSKEHEAAGAKAADCFWFGPTPRVDADQHNYAFPDTGALYWAAMFKLPKGAYLTFDHEYAHARYQSLNTYNEATNSPTDALNDVSTKPDRGSRNPYLPGAKRTSNAHRSYTATLVGDQPPTDPADRATNTLYAGVPGQDHVTLLYRLYLPDRHTDPTGGAGLPRPALHLADGTTVTGADMCKVVEAEDRETLPLTRLPADTYDALRNQPGKPAGFPAERAPVWRAFYNQKFGLGCIYNGACSGTPLKTGGQFSNKDNEYVSAYVSREFGDVLVLRGKLPVTPATTHRNPRMRSDAELRYWSICTNETYATTRTVGCLYDEQIVTDADGRYTIVLSLPKDRPANATPAHGVNWLSLSPNGDGAGHLDDTYVVLRNMLPSASFQHSVQNTRVPGDERAVMGTYLPTGTYTTTKAFEADGGAAG</sequence>
<organism evidence="3 4">
    <name type="scientific">Streptomyces aureus</name>
    <dbReference type="NCBI Taxonomy" id="193461"/>
    <lineage>
        <taxon>Bacteria</taxon>
        <taxon>Bacillati</taxon>
        <taxon>Actinomycetota</taxon>
        <taxon>Actinomycetes</taxon>
        <taxon>Kitasatosporales</taxon>
        <taxon>Streptomycetaceae</taxon>
        <taxon>Streptomyces</taxon>
    </lineage>
</organism>